<reference evidence="1 2" key="1">
    <citation type="submission" date="2024-01" db="EMBL/GenBank/DDBJ databases">
        <title>The genomes of 5 underutilized Papilionoideae crops provide insights into root nodulation and disease resistanc.</title>
        <authorList>
            <person name="Yuan L."/>
        </authorList>
    </citation>
    <scope>NUCLEOTIDE SEQUENCE [LARGE SCALE GENOMIC DNA]</scope>
    <source>
        <strain evidence="1">ZHUSHIDOU_FW_LH</strain>
        <tissue evidence="1">Leaf</tissue>
    </source>
</reference>
<protein>
    <submittedName>
        <fullName evidence="1">Uncharacterized protein</fullName>
    </submittedName>
</protein>
<evidence type="ECO:0000313" key="2">
    <source>
        <dbReference type="Proteomes" id="UP001372338"/>
    </source>
</evidence>
<organism evidence="1 2">
    <name type="scientific">Crotalaria pallida</name>
    <name type="common">Smooth rattlebox</name>
    <name type="synonym">Crotalaria striata</name>
    <dbReference type="NCBI Taxonomy" id="3830"/>
    <lineage>
        <taxon>Eukaryota</taxon>
        <taxon>Viridiplantae</taxon>
        <taxon>Streptophyta</taxon>
        <taxon>Embryophyta</taxon>
        <taxon>Tracheophyta</taxon>
        <taxon>Spermatophyta</taxon>
        <taxon>Magnoliopsida</taxon>
        <taxon>eudicotyledons</taxon>
        <taxon>Gunneridae</taxon>
        <taxon>Pentapetalae</taxon>
        <taxon>rosids</taxon>
        <taxon>fabids</taxon>
        <taxon>Fabales</taxon>
        <taxon>Fabaceae</taxon>
        <taxon>Papilionoideae</taxon>
        <taxon>50 kb inversion clade</taxon>
        <taxon>genistoids sensu lato</taxon>
        <taxon>core genistoids</taxon>
        <taxon>Crotalarieae</taxon>
        <taxon>Crotalaria</taxon>
    </lineage>
</organism>
<dbReference type="AlphaFoldDB" id="A0AAN9IY54"/>
<comment type="caution">
    <text evidence="1">The sequence shown here is derived from an EMBL/GenBank/DDBJ whole genome shotgun (WGS) entry which is preliminary data.</text>
</comment>
<keyword evidence="2" id="KW-1185">Reference proteome</keyword>
<accession>A0AAN9IY54</accession>
<name>A0AAN9IY54_CROPI</name>
<dbReference type="EMBL" id="JAYWIO010000001">
    <property type="protein sequence ID" value="KAK7287589.1"/>
    <property type="molecule type" value="Genomic_DNA"/>
</dbReference>
<dbReference type="Proteomes" id="UP001372338">
    <property type="component" value="Unassembled WGS sequence"/>
</dbReference>
<proteinExistence type="predicted"/>
<evidence type="ECO:0000313" key="1">
    <source>
        <dbReference type="EMBL" id="KAK7287589.1"/>
    </source>
</evidence>
<sequence>MLESGASGAQSVDLNGRAVLECGAYVGGRSGLGARGMVSPVAAGAVRISGAAIECGVVQNPHAAGASPRVQV</sequence>
<gene>
    <name evidence="1" type="ORF">RIF29_00870</name>
</gene>